<evidence type="ECO:0000256" key="2">
    <source>
        <dbReference type="ARBA" id="ARBA00022705"/>
    </source>
</evidence>
<dbReference type="InterPro" id="IPR013159">
    <property type="entry name" value="DnaA_C"/>
</dbReference>
<dbReference type="Pfam" id="PF08299">
    <property type="entry name" value="Bac_DnaA_C"/>
    <property type="match status" value="1"/>
</dbReference>
<feature type="domain" description="Chromosomal replication initiator DnaA C-terminal" evidence="9">
    <location>
        <begin position="377"/>
        <end position="445"/>
    </location>
</feature>
<dbReference type="GO" id="GO:0005886">
    <property type="term" value="C:plasma membrane"/>
    <property type="evidence" value="ECO:0007669"/>
    <property type="project" value="TreeGrafter"/>
</dbReference>
<evidence type="ECO:0000256" key="7">
    <source>
        <dbReference type="RuleBase" id="RU000577"/>
    </source>
</evidence>
<dbReference type="KEGG" id="mans:FRW55_03470"/>
<dbReference type="GO" id="GO:0005524">
    <property type="term" value="F:ATP binding"/>
    <property type="evidence" value="ECO:0007669"/>
    <property type="project" value="UniProtKB-KW"/>
</dbReference>
<dbReference type="AlphaFoldDB" id="A0A5B8J7W6"/>
<sequence>MDNKLGLNIAANKKKFIQSAKEKIDDRMIWKTFLDNLDLVELDNSDLGIVFSVDSEMVKIFSDHYKDIITEVVSDFFGYGCIYKFLTLEDLKNVKKERKTTSKSEKNKNEKEDDFIKNIKVDLKNDTINEKYSLSNYIESDFNKEAIKACMFAVNGINEFNPIYISSLSGLGKTHLLKGVQLEFEKEKKKTIYVNPVEFTRNISTYLAKNNQLKISKLISFYSDCDLILFDDFQIFGEGNKKATINFIFQIIDYRIQYEKPTIIASEYPLEKLKGLFDNRIITRLASGFQSQIKIPSDHDLNTILDALLEKNEFDKTKFDEKTRAFIIKNFQASIRSLEGAINRIKFYKSDILNSNYIYPVVASIFKEVIKNKENITPDLIIEEVCKYYKISKKEIIGKKRNKNIVTARHIAMCLIRANLKISLEEIGSYFSRDHSTVTNALKKKEEENSNSFKMAYNYLNNELYKIK</sequence>
<dbReference type="RefSeq" id="WP_146368738.1">
    <property type="nucleotide sequence ID" value="NZ_CP042295.1"/>
</dbReference>
<keyword evidence="1" id="KW-0963">Cytoplasm</keyword>
<accession>A0A5B8J7W6</accession>
<dbReference type="SUPFAM" id="SSF48295">
    <property type="entry name" value="TrpR-like"/>
    <property type="match status" value="1"/>
</dbReference>
<dbReference type="PANTHER" id="PTHR30050:SF2">
    <property type="entry name" value="CHROMOSOMAL REPLICATION INITIATOR PROTEIN DNAA"/>
    <property type="match status" value="1"/>
</dbReference>
<dbReference type="GO" id="GO:0006275">
    <property type="term" value="P:regulation of DNA replication"/>
    <property type="evidence" value="ECO:0007669"/>
    <property type="project" value="InterPro"/>
</dbReference>
<keyword evidence="2 7" id="KW-0235">DNA replication</keyword>
<keyword evidence="11" id="KW-1185">Reference proteome</keyword>
<proteinExistence type="inferred from homology"/>
<evidence type="ECO:0000313" key="11">
    <source>
        <dbReference type="Proteomes" id="UP000318927"/>
    </source>
</evidence>
<dbReference type="OrthoDB" id="9807019at2"/>
<dbReference type="InterPro" id="IPR020591">
    <property type="entry name" value="Chromosome_initiator_DnaA-like"/>
</dbReference>
<name>A0A5B8J7W6_9MOLU</name>
<gene>
    <name evidence="10" type="ORF">FRW55_03470</name>
</gene>
<dbReference type="Gene3D" id="3.40.50.300">
    <property type="entry name" value="P-loop containing nucleotide triphosphate hydrolases"/>
    <property type="match status" value="1"/>
</dbReference>
<evidence type="ECO:0000256" key="8">
    <source>
        <dbReference type="RuleBase" id="RU004227"/>
    </source>
</evidence>
<dbReference type="Proteomes" id="UP000318927">
    <property type="component" value="Chromosome"/>
</dbReference>
<evidence type="ECO:0000256" key="5">
    <source>
        <dbReference type="ARBA" id="ARBA00023121"/>
    </source>
</evidence>
<evidence type="ECO:0000259" key="9">
    <source>
        <dbReference type="SMART" id="SM00760"/>
    </source>
</evidence>
<keyword evidence="4 7" id="KW-0067">ATP-binding</keyword>
<organism evidence="10 11">
    <name type="scientific">Mycoplasma anserisalpingitidis</name>
    <dbReference type="NCBI Taxonomy" id="519450"/>
    <lineage>
        <taxon>Bacteria</taxon>
        <taxon>Bacillati</taxon>
        <taxon>Mycoplasmatota</taxon>
        <taxon>Mollicutes</taxon>
        <taxon>Mycoplasmataceae</taxon>
        <taxon>Mycoplasma</taxon>
    </lineage>
</organism>
<keyword evidence="5" id="KW-0446">Lipid-binding</keyword>
<dbReference type="GO" id="GO:0008289">
    <property type="term" value="F:lipid binding"/>
    <property type="evidence" value="ECO:0007669"/>
    <property type="project" value="UniProtKB-KW"/>
</dbReference>
<evidence type="ECO:0000256" key="3">
    <source>
        <dbReference type="ARBA" id="ARBA00022741"/>
    </source>
</evidence>
<dbReference type="Gene3D" id="1.10.1750.10">
    <property type="match status" value="1"/>
</dbReference>
<dbReference type="PRINTS" id="PR00051">
    <property type="entry name" value="DNAA"/>
</dbReference>
<dbReference type="Gene3D" id="1.10.8.60">
    <property type="match status" value="1"/>
</dbReference>
<comment type="similarity">
    <text evidence="8">Belongs to the DnaA family.</text>
</comment>
<evidence type="ECO:0000256" key="1">
    <source>
        <dbReference type="ARBA" id="ARBA00022490"/>
    </source>
</evidence>
<reference evidence="10 11" key="1">
    <citation type="journal article" date="2019" name="Microbiol. Resour. Announc.">
        <title>Complete Genome Sequences of Three Mycoplasma anserisalpingitis (Mycoplasma sp. 1220) Strains.</title>
        <authorList>
            <person name="Grozner D."/>
            <person name="Forro B."/>
            <person name="Kovacs A.B."/>
            <person name="Marton S."/>
            <person name="Banyai K."/>
            <person name="Kreizinger Z."/>
            <person name="Sulyok K.M."/>
            <person name="Gyuranecz M."/>
        </authorList>
    </citation>
    <scope>NUCLEOTIDE SEQUENCE [LARGE SCALE GENOMIC DNA]</scope>
    <source>
        <strain evidence="10 11">ATCC:BAA-2147</strain>
    </source>
</reference>
<evidence type="ECO:0000256" key="4">
    <source>
        <dbReference type="ARBA" id="ARBA00022840"/>
    </source>
</evidence>
<evidence type="ECO:0000313" key="10">
    <source>
        <dbReference type="EMBL" id="QDY87192.1"/>
    </source>
</evidence>
<dbReference type="Pfam" id="PF00308">
    <property type="entry name" value="Bac_DnaA"/>
    <property type="match status" value="1"/>
</dbReference>
<keyword evidence="6 7" id="KW-0238">DNA-binding</keyword>
<dbReference type="SMART" id="SM00760">
    <property type="entry name" value="Bac_DnaA_C"/>
    <property type="match status" value="1"/>
</dbReference>
<keyword evidence="3 7" id="KW-0547">Nucleotide-binding</keyword>
<dbReference type="SUPFAM" id="SSF52540">
    <property type="entry name" value="P-loop containing nucleoside triphosphate hydrolases"/>
    <property type="match status" value="1"/>
</dbReference>
<dbReference type="PANTHER" id="PTHR30050">
    <property type="entry name" value="CHROMOSOMAL REPLICATION INITIATOR PROTEIN DNAA"/>
    <property type="match status" value="1"/>
</dbReference>
<dbReference type="InterPro" id="IPR013317">
    <property type="entry name" value="DnaA_dom"/>
</dbReference>
<dbReference type="InterPro" id="IPR010921">
    <property type="entry name" value="Trp_repressor/repl_initiator"/>
</dbReference>
<protein>
    <recommendedName>
        <fullName evidence="7">Chromosomal replication initiator protein DnaA</fullName>
    </recommendedName>
</protein>
<evidence type="ECO:0000256" key="6">
    <source>
        <dbReference type="ARBA" id="ARBA00023125"/>
    </source>
</evidence>
<dbReference type="CDD" id="cd06571">
    <property type="entry name" value="Bac_DnaA_C"/>
    <property type="match status" value="1"/>
</dbReference>
<comment type="function">
    <text evidence="7">Plays an essential role in the initiation and regulation of chromosomal replication. ATP-DnaA binds to the origin of replication (oriC) to initiate formation of the DNA replication initiation complex once per cell cycle. Binds the DnaA box (a 9 base pair repeat at the origin) and separates the double-stranded (ds)DNA. Forms a right-handed helical filament on oriC DNA; dsDNA binds to the exterior of the filament while single-stranded (ss)DNA is stabiized in the filament's interior. The ATP-DnaA-oriC complex binds and stabilizes one strand of the AT-rich DNA unwinding element (DUE), permitting loading of DNA polymerase. After initiation quickly degrades to an ADP-DnaA complex that is not apt for DNA replication. Binds acidic phospholipids.</text>
</comment>
<dbReference type="GO" id="GO:0006270">
    <property type="term" value="P:DNA replication initiation"/>
    <property type="evidence" value="ECO:0007669"/>
    <property type="project" value="InterPro"/>
</dbReference>
<dbReference type="InterPro" id="IPR027417">
    <property type="entry name" value="P-loop_NTPase"/>
</dbReference>
<dbReference type="EMBL" id="CP042295">
    <property type="protein sequence ID" value="QDY87192.1"/>
    <property type="molecule type" value="Genomic_DNA"/>
</dbReference>
<dbReference type="GO" id="GO:0003688">
    <property type="term" value="F:DNA replication origin binding"/>
    <property type="evidence" value="ECO:0007669"/>
    <property type="project" value="TreeGrafter"/>
</dbReference>